<dbReference type="EMBL" id="UYRT01002241">
    <property type="protein sequence ID" value="VDK30829.1"/>
    <property type="molecule type" value="Genomic_DNA"/>
</dbReference>
<feature type="region of interest" description="Disordered" evidence="1">
    <location>
        <begin position="1"/>
        <end position="49"/>
    </location>
</feature>
<evidence type="ECO:0000313" key="4">
    <source>
        <dbReference type="WBParaSite" id="GPUH_0000174401-mRNA-1"/>
    </source>
</evidence>
<reference evidence="2 3" key="2">
    <citation type="submission" date="2018-11" db="EMBL/GenBank/DDBJ databases">
        <authorList>
            <consortium name="Pathogen Informatics"/>
        </authorList>
    </citation>
    <scope>NUCLEOTIDE SEQUENCE [LARGE SCALE GENOMIC DNA]</scope>
</reference>
<accession>A0A183CZ49</accession>
<keyword evidence="3" id="KW-1185">Reference proteome</keyword>
<dbReference type="WBParaSite" id="GPUH_0000174401-mRNA-1">
    <property type="protein sequence ID" value="GPUH_0000174401-mRNA-1"/>
    <property type="gene ID" value="GPUH_0000174401"/>
</dbReference>
<evidence type="ECO:0000313" key="2">
    <source>
        <dbReference type="EMBL" id="VDK30829.1"/>
    </source>
</evidence>
<evidence type="ECO:0000313" key="3">
    <source>
        <dbReference type="Proteomes" id="UP000271098"/>
    </source>
</evidence>
<reference evidence="4" key="1">
    <citation type="submission" date="2016-06" db="UniProtKB">
        <authorList>
            <consortium name="WormBaseParasite"/>
        </authorList>
    </citation>
    <scope>IDENTIFICATION</scope>
</reference>
<proteinExistence type="predicted"/>
<feature type="region of interest" description="Disordered" evidence="1">
    <location>
        <begin position="62"/>
        <end position="88"/>
    </location>
</feature>
<dbReference type="Proteomes" id="UP000271098">
    <property type="component" value="Unassembled WGS sequence"/>
</dbReference>
<name>A0A183CZ49_9BILA</name>
<dbReference type="AlphaFoldDB" id="A0A183CZ49"/>
<gene>
    <name evidence="2" type="ORF">GPUH_LOCUS1740</name>
</gene>
<evidence type="ECO:0000256" key="1">
    <source>
        <dbReference type="SAM" id="MobiDB-lite"/>
    </source>
</evidence>
<organism evidence="4">
    <name type="scientific">Gongylonema pulchrum</name>
    <dbReference type="NCBI Taxonomy" id="637853"/>
    <lineage>
        <taxon>Eukaryota</taxon>
        <taxon>Metazoa</taxon>
        <taxon>Ecdysozoa</taxon>
        <taxon>Nematoda</taxon>
        <taxon>Chromadorea</taxon>
        <taxon>Rhabditida</taxon>
        <taxon>Spirurina</taxon>
        <taxon>Spiruromorpha</taxon>
        <taxon>Spiruroidea</taxon>
        <taxon>Gongylonematidae</taxon>
        <taxon>Gongylonema</taxon>
    </lineage>
</organism>
<sequence length="132" mass="14576">MSCSSPTSDQQSPVVYAAPPPPPISPPYQISPAVEPVPSFYGPSQQQPFKAMQDSYAPQLLHQTAFQSYTSQPQTEPSSPHQTNQQLQHQIAVWPSKQQTELERGAAGDRLQRMEVETASMVPLRKTSIQVC</sequence>
<protein>
    <submittedName>
        <fullName evidence="4">DAZ-associated protein 2</fullName>
    </submittedName>
</protein>